<protein>
    <recommendedName>
        <fullName evidence="1">Dienelactone hydrolase domain-containing protein</fullName>
    </recommendedName>
</protein>
<dbReference type="Pfam" id="PF01738">
    <property type="entry name" value="DLH"/>
    <property type="match status" value="1"/>
</dbReference>
<comment type="caution">
    <text evidence="2">The sequence shown here is derived from an EMBL/GenBank/DDBJ whole genome shotgun (WGS) entry which is preliminary data.</text>
</comment>
<dbReference type="AlphaFoldDB" id="A0A367XZ95"/>
<accession>A0A367XZ95</accession>
<dbReference type="GO" id="GO:0016787">
    <property type="term" value="F:hydrolase activity"/>
    <property type="evidence" value="ECO:0007669"/>
    <property type="project" value="InterPro"/>
</dbReference>
<dbReference type="EMBL" id="QLNQ01000027">
    <property type="protein sequence ID" value="RCK58927.1"/>
    <property type="molecule type" value="Genomic_DNA"/>
</dbReference>
<dbReference type="STRING" id="5486.A0A367XZ95"/>
<proteinExistence type="predicted"/>
<feature type="domain" description="Dienelactone hydrolase" evidence="1">
    <location>
        <begin position="44"/>
        <end position="86"/>
    </location>
</feature>
<gene>
    <name evidence="2" type="ORF">Cantr_07251</name>
</gene>
<dbReference type="InterPro" id="IPR002925">
    <property type="entry name" value="Dienelactn_hydro"/>
</dbReference>
<evidence type="ECO:0000313" key="2">
    <source>
        <dbReference type="EMBL" id="RCK58927.1"/>
    </source>
</evidence>
<dbReference type="Proteomes" id="UP000253472">
    <property type="component" value="Unassembled WGS sequence"/>
</dbReference>
<name>A0A367XZ95_9ASCO</name>
<reference evidence="2 3" key="1">
    <citation type="submission" date="2018-06" db="EMBL/GenBank/DDBJ databases">
        <title>Whole genome sequencing of Candida tropicalis (genome annotated by CSBL at Korea University).</title>
        <authorList>
            <person name="Ahn J."/>
        </authorList>
    </citation>
    <scope>NUCLEOTIDE SEQUENCE [LARGE SCALE GENOMIC DNA]</scope>
    <source>
        <strain evidence="2 3">ATCC 20962</strain>
    </source>
</reference>
<dbReference type="OrthoDB" id="17560at2759"/>
<evidence type="ECO:0000259" key="1">
    <source>
        <dbReference type="Pfam" id="PF01738"/>
    </source>
</evidence>
<sequence>MASNPPGKCCAEDNFHEGTPVGTHKELFGLPTYVVGDSTSRIIVRYQVDLFSGVAHGFAVRGDIKDPVVRYAKEKALSDQLCFFDSVQALKSYL</sequence>
<organism evidence="2 3">
    <name type="scientific">Candida viswanathii</name>
    <dbReference type="NCBI Taxonomy" id="5486"/>
    <lineage>
        <taxon>Eukaryota</taxon>
        <taxon>Fungi</taxon>
        <taxon>Dikarya</taxon>
        <taxon>Ascomycota</taxon>
        <taxon>Saccharomycotina</taxon>
        <taxon>Pichiomycetes</taxon>
        <taxon>Debaryomycetaceae</taxon>
        <taxon>Candida/Lodderomyces clade</taxon>
        <taxon>Candida</taxon>
    </lineage>
</organism>
<keyword evidence="3" id="KW-1185">Reference proteome</keyword>
<evidence type="ECO:0000313" key="3">
    <source>
        <dbReference type="Proteomes" id="UP000253472"/>
    </source>
</evidence>